<accession>A0AAN9XXK3</accession>
<comment type="caution">
    <text evidence="2">The sequence shown here is derived from an EMBL/GenBank/DDBJ whole genome shotgun (WGS) entry which is preliminary data.</text>
</comment>
<sequence length="100" mass="11150">MEEESGKKKKKKEKRVLIKKTLKRKARNKGFPRASSPNKRTKEPIPVPLPPNRTHPLPHLALTCAPAYPAHPLFFPSLVLSQIRSTARAPIGIQFPVLGA</sequence>
<feature type="region of interest" description="Disordered" evidence="1">
    <location>
        <begin position="1"/>
        <end position="52"/>
    </location>
</feature>
<proteinExistence type="predicted"/>
<evidence type="ECO:0000313" key="3">
    <source>
        <dbReference type="Proteomes" id="UP001386955"/>
    </source>
</evidence>
<name>A0AAN9XXK3_PSOTE</name>
<dbReference type="Proteomes" id="UP001386955">
    <property type="component" value="Unassembled WGS sequence"/>
</dbReference>
<gene>
    <name evidence="2" type="ORF">VNO78_04583</name>
</gene>
<keyword evidence="3" id="KW-1185">Reference proteome</keyword>
<protein>
    <submittedName>
        <fullName evidence="2">Uncharacterized protein</fullName>
    </submittedName>
</protein>
<organism evidence="2 3">
    <name type="scientific">Psophocarpus tetragonolobus</name>
    <name type="common">Winged bean</name>
    <name type="synonym">Dolichos tetragonolobus</name>
    <dbReference type="NCBI Taxonomy" id="3891"/>
    <lineage>
        <taxon>Eukaryota</taxon>
        <taxon>Viridiplantae</taxon>
        <taxon>Streptophyta</taxon>
        <taxon>Embryophyta</taxon>
        <taxon>Tracheophyta</taxon>
        <taxon>Spermatophyta</taxon>
        <taxon>Magnoliopsida</taxon>
        <taxon>eudicotyledons</taxon>
        <taxon>Gunneridae</taxon>
        <taxon>Pentapetalae</taxon>
        <taxon>rosids</taxon>
        <taxon>fabids</taxon>
        <taxon>Fabales</taxon>
        <taxon>Fabaceae</taxon>
        <taxon>Papilionoideae</taxon>
        <taxon>50 kb inversion clade</taxon>
        <taxon>NPAAA clade</taxon>
        <taxon>indigoferoid/millettioid clade</taxon>
        <taxon>Phaseoleae</taxon>
        <taxon>Psophocarpus</taxon>
    </lineage>
</organism>
<reference evidence="2 3" key="1">
    <citation type="submission" date="2024-01" db="EMBL/GenBank/DDBJ databases">
        <title>The genomes of 5 underutilized Papilionoideae crops provide insights into root nodulation and disease resistanc.</title>
        <authorList>
            <person name="Jiang F."/>
        </authorList>
    </citation>
    <scope>NUCLEOTIDE SEQUENCE [LARGE SCALE GENOMIC DNA]</scope>
    <source>
        <strain evidence="2">DUOXIRENSHENG_FW03</strain>
        <tissue evidence="2">Leaves</tissue>
    </source>
</reference>
<dbReference type="AlphaFoldDB" id="A0AAN9XXK3"/>
<evidence type="ECO:0000313" key="2">
    <source>
        <dbReference type="EMBL" id="KAK7412877.1"/>
    </source>
</evidence>
<feature type="compositionally biased region" description="Basic residues" evidence="1">
    <location>
        <begin position="7"/>
        <end position="30"/>
    </location>
</feature>
<dbReference type="EMBL" id="JAYMYS010000001">
    <property type="protein sequence ID" value="KAK7412877.1"/>
    <property type="molecule type" value="Genomic_DNA"/>
</dbReference>
<evidence type="ECO:0000256" key="1">
    <source>
        <dbReference type="SAM" id="MobiDB-lite"/>
    </source>
</evidence>